<evidence type="ECO:0000259" key="2">
    <source>
        <dbReference type="PROSITE" id="PS50943"/>
    </source>
</evidence>
<dbReference type="Gene3D" id="1.10.260.40">
    <property type="entry name" value="lambda repressor-like DNA-binding domains"/>
    <property type="match status" value="1"/>
</dbReference>
<sequence>MSDDVRDQGRRSTAATLKRRQAGPIDRYVGTRITAERQLRGMSSFDLGRRLGFTVVQMKKYERGQSRIPVGTLCAVSEILDVPLTRFLPVERGPLRQAAACREEITRTLLQMPDVECLASLSDLLTILVRYRTSVN</sequence>
<accession>A0ABU0HUM7</accession>
<evidence type="ECO:0000256" key="1">
    <source>
        <dbReference type="SAM" id="MobiDB-lite"/>
    </source>
</evidence>
<dbReference type="PROSITE" id="PS50943">
    <property type="entry name" value="HTH_CROC1"/>
    <property type="match status" value="1"/>
</dbReference>
<feature type="domain" description="HTH cro/C1-type" evidence="2">
    <location>
        <begin position="33"/>
        <end position="87"/>
    </location>
</feature>
<dbReference type="SMART" id="SM00530">
    <property type="entry name" value="HTH_XRE"/>
    <property type="match status" value="1"/>
</dbReference>
<protein>
    <submittedName>
        <fullName evidence="3">Transcriptional regulator with XRE-family HTH domain</fullName>
    </submittedName>
</protein>
<dbReference type="InterPro" id="IPR001387">
    <property type="entry name" value="Cro/C1-type_HTH"/>
</dbReference>
<evidence type="ECO:0000313" key="4">
    <source>
        <dbReference type="Proteomes" id="UP001231124"/>
    </source>
</evidence>
<dbReference type="CDD" id="cd00093">
    <property type="entry name" value="HTH_XRE"/>
    <property type="match status" value="1"/>
</dbReference>
<feature type="compositionally biased region" description="Basic and acidic residues" evidence="1">
    <location>
        <begin position="1"/>
        <end position="10"/>
    </location>
</feature>
<name>A0ABU0HUM7_9HYPH</name>
<evidence type="ECO:0000313" key="3">
    <source>
        <dbReference type="EMBL" id="MDQ0446034.1"/>
    </source>
</evidence>
<comment type="caution">
    <text evidence="3">The sequence shown here is derived from an EMBL/GenBank/DDBJ whole genome shotgun (WGS) entry which is preliminary data.</text>
</comment>
<dbReference type="RefSeq" id="WP_238203352.1">
    <property type="nucleotide sequence ID" value="NZ_BPQE01000013.1"/>
</dbReference>
<dbReference type="SUPFAM" id="SSF47413">
    <property type="entry name" value="lambda repressor-like DNA-binding domains"/>
    <property type="match status" value="1"/>
</dbReference>
<proteinExistence type="predicted"/>
<gene>
    <name evidence="3" type="ORF">QO012_000512</name>
</gene>
<dbReference type="Proteomes" id="UP001231124">
    <property type="component" value="Unassembled WGS sequence"/>
</dbReference>
<feature type="region of interest" description="Disordered" evidence="1">
    <location>
        <begin position="1"/>
        <end position="20"/>
    </location>
</feature>
<reference evidence="3 4" key="1">
    <citation type="submission" date="2023-07" db="EMBL/GenBank/DDBJ databases">
        <title>Genomic Encyclopedia of Type Strains, Phase IV (KMG-IV): sequencing the most valuable type-strain genomes for metagenomic binning, comparative biology and taxonomic classification.</title>
        <authorList>
            <person name="Goeker M."/>
        </authorList>
    </citation>
    <scope>NUCLEOTIDE SEQUENCE [LARGE SCALE GENOMIC DNA]</scope>
    <source>
        <strain evidence="3 4">DSM 19013</strain>
    </source>
</reference>
<dbReference type="EMBL" id="JAUSVP010000001">
    <property type="protein sequence ID" value="MDQ0446034.1"/>
    <property type="molecule type" value="Genomic_DNA"/>
</dbReference>
<dbReference type="InterPro" id="IPR010982">
    <property type="entry name" value="Lambda_DNA-bd_dom_sf"/>
</dbReference>
<dbReference type="Pfam" id="PF01381">
    <property type="entry name" value="HTH_3"/>
    <property type="match status" value="1"/>
</dbReference>
<keyword evidence="4" id="KW-1185">Reference proteome</keyword>
<organism evidence="3 4">
    <name type="scientific">Methylobacterium aerolatum</name>
    <dbReference type="NCBI Taxonomy" id="418708"/>
    <lineage>
        <taxon>Bacteria</taxon>
        <taxon>Pseudomonadati</taxon>
        <taxon>Pseudomonadota</taxon>
        <taxon>Alphaproteobacteria</taxon>
        <taxon>Hyphomicrobiales</taxon>
        <taxon>Methylobacteriaceae</taxon>
        <taxon>Methylobacterium</taxon>
    </lineage>
</organism>